<reference evidence="2" key="1">
    <citation type="submission" date="2021-06" db="EMBL/GenBank/DDBJ databases">
        <title>Halomicroarcula sp. F24A a new haloarchaeum isolated from saline soil.</title>
        <authorList>
            <person name="Duran-Viseras A."/>
            <person name="Sanchez-Porro C."/>
            <person name="Ventosa A."/>
        </authorList>
    </citation>
    <scope>NUCLEOTIDE SEQUENCE</scope>
    <source>
        <strain evidence="2">F24A</strain>
    </source>
</reference>
<dbReference type="InterPro" id="IPR036291">
    <property type="entry name" value="NAD(P)-bd_dom_sf"/>
</dbReference>
<evidence type="ECO:0000313" key="3">
    <source>
        <dbReference type="Proteomes" id="UP000783863"/>
    </source>
</evidence>
<protein>
    <submittedName>
        <fullName evidence="2">Saccharopine dehydrogenase NADP-binding domain-containing protein</fullName>
    </submittedName>
</protein>
<name>A0A8J7YBR3_9EURY</name>
<dbReference type="AlphaFoldDB" id="A0A8J7YBR3"/>
<comment type="caution">
    <text evidence="2">The sequence shown here is derived from an EMBL/GenBank/DDBJ whole genome shotgun (WGS) entry which is preliminary data.</text>
</comment>
<feature type="domain" description="Saccharopine dehydrogenase NADP binding" evidence="1">
    <location>
        <begin position="5"/>
        <end position="122"/>
    </location>
</feature>
<accession>A0A8J7YBR3</accession>
<dbReference type="RefSeq" id="WP_220586861.1">
    <property type="nucleotide sequence ID" value="NZ_RKLQ01000001.1"/>
</dbReference>
<dbReference type="Proteomes" id="UP000783863">
    <property type="component" value="Unassembled WGS sequence"/>
</dbReference>
<evidence type="ECO:0000313" key="2">
    <source>
        <dbReference type="EMBL" id="MBX0302627.1"/>
    </source>
</evidence>
<proteinExistence type="predicted"/>
<dbReference type="PANTHER" id="PTHR43781:SF1">
    <property type="entry name" value="SACCHAROPINE DEHYDROGENASE"/>
    <property type="match status" value="1"/>
</dbReference>
<dbReference type="SUPFAM" id="SSF51735">
    <property type="entry name" value="NAD(P)-binding Rossmann-fold domains"/>
    <property type="match status" value="1"/>
</dbReference>
<dbReference type="EMBL" id="RKLQ01000001">
    <property type="protein sequence ID" value="MBX0302627.1"/>
    <property type="molecule type" value="Genomic_DNA"/>
</dbReference>
<dbReference type="Gene3D" id="3.40.50.720">
    <property type="entry name" value="NAD(P)-binding Rossmann-like Domain"/>
    <property type="match status" value="1"/>
</dbReference>
<dbReference type="InterPro" id="IPR005097">
    <property type="entry name" value="Sacchrp_dh_NADP-bd"/>
</dbReference>
<evidence type="ECO:0000259" key="1">
    <source>
        <dbReference type="Pfam" id="PF03435"/>
    </source>
</evidence>
<gene>
    <name evidence="2" type="ORF">EGD98_02955</name>
</gene>
<sequence length="352" mass="37833">MSGLLVYGSYGYTGNLIAEAAAERGLDPVLAGRERRTLESQAARLNCEFEVASLDEPTVLDMVLGDATAVLNCAGPFSRTWEPMVEACLRTGTHYLDITGELTVFEAIHEQDDRAADAGVMLLPGVGFDVVPTDCLAAHLAERLPDADRLELAFRAENGVSRGTAKTMVEHLDGGGAVRRGGRIEDVPVAHESRTVEFGWGLESQHVAAIPWGDVSTAYHTTGIPNVTTYMAMPRRAVRMQRMAGLVTPLLSLPPVRTGLQWLIEQTTEGPDADERASGESYVWGEARNDDGDRAVSRLRGPQTYALTVETALATARRALDGDAPAGYQTPAGAYGPDLILDVEGVEREDVV</sequence>
<organism evidence="2 3">
    <name type="scientific">Haloarcula salinisoli</name>
    <dbReference type="NCBI Taxonomy" id="2487746"/>
    <lineage>
        <taxon>Archaea</taxon>
        <taxon>Methanobacteriati</taxon>
        <taxon>Methanobacteriota</taxon>
        <taxon>Stenosarchaea group</taxon>
        <taxon>Halobacteria</taxon>
        <taxon>Halobacteriales</taxon>
        <taxon>Haloarculaceae</taxon>
        <taxon>Haloarcula</taxon>
    </lineage>
</organism>
<dbReference type="PANTHER" id="PTHR43781">
    <property type="entry name" value="SACCHAROPINE DEHYDROGENASE"/>
    <property type="match status" value="1"/>
</dbReference>
<keyword evidence="3" id="KW-1185">Reference proteome</keyword>
<dbReference type="Pfam" id="PF03435">
    <property type="entry name" value="Sacchrp_dh_NADP"/>
    <property type="match status" value="1"/>
</dbReference>